<dbReference type="STRING" id="927664.SAMN05421780_101721"/>
<organism evidence="2 3">
    <name type="scientific">Flexibacter flexilis DSM 6793</name>
    <dbReference type="NCBI Taxonomy" id="927664"/>
    <lineage>
        <taxon>Bacteria</taxon>
        <taxon>Pseudomonadati</taxon>
        <taxon>Bacteroidota</taxon>
        <taxon>Cytophagia</taxon>
        <taxon>Cytophagales</taxon>
        <taxon>Flexibacteraceae</taxon>
        <taxon>Flexibacter</taxon>
    </lineage>
</organism>
<evidence type="ECO:0000313" key="2">
    <source>
        <dbReference type="EMBL" id="SFB84194.1"/>
    </source>
</evidence>
<dbReference type="GO" id="GO:0004029">
    <property type="term" value="F:aldehyde dehydrogenase (NAD+) activity"/>
    <property type="evidence" value="ECO:0007669"/>
    <property type="project" value="TreeGrafter"/>
</dbReference>
<evidence type="ECO:0000313" key="3">
    <source>
        <dbReference type="Proteomes" id="UP000199514"/>
    </source>
</evidence>
<keyword evidence="3" id="KW-1185">Reference proteome</keyword>
<dbReference type="Proteomes" id="UP000199514">
    <property type="component" value="Unassembled WGS sequence"/>
</dbReference>
<sequence>MNVFLTGASGLIGSHIARQLLQKGHQVKALRRHNTSFKLLADIADQIQWVEGDVLDVLPLTEHLQGADVVVHSAAMVSFVPADVEQMNKVNIDGTANLVNICLDTPSVKKLVYISSIAALGRNKNSLIINEETKWENSDDNTNYARSKYYAELEVWRGSEEGLPVAIVNPSIVLGAGDWSSGSTALFKYVYDEKPFYPRGNINYVDVRDVSECVCRLVENNIVNERFVLNAGNVPYKDFLGQIAAQWQKRVPRYEVTPLLAALAWRAEWVKALFTGKKPLITKETARTSSKNYQYDSQKAQQLLGIQFRPLAQTVTEVCQELKKLNN</sequence>
<dbReference type="AlphaFoldDB" id="A0A1I1EAN5"/>
<dbReference type="OrthoDB" id="596910at2"/>
<evidence type="ECO:0000259" key="1">
    <source>
        <dbReference type="Pfam" id="PF01370"/>
    </source>
</evidence>
<dbReference type="SUPFAM" id="SSF51735">
    <property type="entry name" value="NAD(P)-binding Rossmann-fold domains"/>
    <property type="match status" value="1"/>
</dbReference>
<dbReference type="PANTHER" id="PTHR48079">
    <property type="entry name" value="PROTEIN YEEZ"/>
    <property type="match status" value="1"/>
</dbReference>
<name>A0A1I1EAN5_9BACT</name>
<accession>A0A1I1EAN5</accession>
<dbReference type="Pfam" id="PF01370">
    <property type="entry name" value="Epimerase"/>
    <property type="match status" value="1"/>
</dbReference>
<dbReference type="RefSeq" id="WP_091507406.1">
    <property type="nucleotide sequence ID" value="NZ_FOLE01000001.1"/>
</dbReference>
<proteinExistence type="predicted"/>
<dbReference type="PANTHER" id="PTHR48079:SF6">
    <property type="entry name" value="NAD(P)-BINDING DOMAIN-CONTAINING PROTEIN-RELATED"/>
    <property type="match status" value="1"/>
</dbReference>
<dbReference type="EMBL" id="FOLE01000001">
    <property type="protein sequence ID" value="SFB84194.1"/>
    <property type="molecule type" value="Genomic_DNA"/>
</dbReference>
<protein>
    <submittedName>
        <fullName evidence="2">Nucleoside-diphosphate-sugar epimerase</fullName>
    </submittedName>
</protein>
<dbReference type="Gene3D" id="3.40.50.720">
    <property type="entry name" value="NAD(P)-binding Rossmann-like Domain"/>
    <property type="match status" value="1"/>
</dbReference>
<feature type="domain" description="NAD-dependent epimerase/dehydratase" evidence="1">
    <location>
        <begin position="3"/>
        <end position="225"/>
    </location>
</feature>
<reference evidence="2 3" key="1">
    <citation type="submission" date="2016-10" db="EMBL/GenBank/DDBJ databases">
        <authorList>
            <person name="de Groot N.N."/>
        </authorList>
    </citation>
    <scope>NUCLEOTIDE SEQUENCE [LARGE SCALE GENOMIC DNA]</scope>
    <source>
        <strain evidence="2 3">DSM 6793</strain>
    </source>
</reference>
<gene>
    <name evidence="2" type="ORF">SAMN05421780_101721</name>
</gene>
<dbReference type="InterPro" id="IPR036291">
    <property type="entry name" value="NAD(P)-bd_dom_sf"/>
</dbReference>
<dbReference type="InterPro" id="IPR051783">
    <property type="entry name" value="NAD(P)-dependent_oxidoreduct"/>
</dbReference>
<dbReference type="InterPro" id="IPR001509">
    <property type="entry name" value="Epimerase_deHydtase"/>
</dbReference>
<dbReference type="GO" id="GO:0005737">
    <property type="term" value="C:cytoplasm"/>
    <property type="evidence" value="ECO:0007669"/>
    <property type="project" value="TreeGrafter"/>
</dbReference>